<dbReference type="VEuPathDB" id="FungiDB:JI435_020620"/>
<evidence type="ECO:0000313" key="2">
    <source>
        <dbReference type="EMBL" id="QRC91877.1"/>
    </source>
</evidence>
<evidence type="ECO:0000313" key="3">
    <source>
        <dbReference type="Proteomes" id="UP000663193"/>
    </source>
</evidence>
<gene>
    <name evidence="2" type="ORF">JI435_020620</name>
</gene>
<reference evidence="3" key="1">
    <citation type="journal article" date="2021" name="BMC Genomics">
        <title>Chromosome-level genome assembly and manually-curated proteome of model necrotroph Parastagonospora nodorum Sn15 reveals a genome-wide trove of candidate effector homologs, and redundancy of virulence-related functions within an accessory chromosome.</title>
        <authorList>
            <person name="Bertazzoni S."/>
            <person name="Jones D.A.B."/>
            <person name="Phan H.T."/>
            <person name="Tan K.-C."/>
            <person name="Hane J.K."/>
        </authorList>
    </citation>
    <scope>NUCLEOTIDE SEQUENCE [LARGE SCALE GENOMIC DNA]</scope>
    <source>
        <strain evidence="3">SN15 / ATCC MYA-4574 / FGSC 10173)</strain>
    </source>
</reference>
<feature type="region of interest" description="Disordered" evidence="1">
    <location>
        <begin position="26"/>
        <end position="47"/>
    </location>
</feature>
<dbReference type="AlphaFoldDB" id="A0A7U2ESB0"/>
<feature type="compositionally biased region" description="Low complexity" evidence="1">
    <location>
        <begin position="33"/>
        <end position="46"/>
    </location>
</feature>
<evidence type="ECO:0000256" key="1">
    <source>
        <dbReference type="SAM" id="MobiDB-lite"/>
    </source>
</evidence>
<proteinExistence type="predicted"/>
<dbReference type="EMBL" id="CP069024">
    <property type="protein sequence ID" value="QRC91877.1"/>
    <property type="molecule type" value="Genomic_DNA"/>
</dbReference>
<sequence>MRGAHILARNTPRCARAMSDPTKMVTETAKRNTSTVTTSRTSSLGSKRNSFSCYYKFELYYVSIQNQGRTRQPNPFLQVRQKQEVYNAKYTAQMR</sequence>
<name>A0A7U2ESB0_PHANO</name>
<keyword evidence="3" id="KW-1185">Reference proteome</keyword>
<accession>A0A7U2ESB0</accession>
<dbReference type="Proteomes" id="UP000663193">
    <property type="component" value="Chromosome 2"/>
</dbReference>
<protein>
    <submittedName>
        <fullName evidence="2">Uncharacterized protein</fullName>
    </submittedName>
</protein>
<organism evidence="2 3">
    <name type="scientific">Phaeosphaeria nodorum (strain SN15 / ATCC MYA-4574 / FGSC 10173)</name>
    <name type="common">Glume blotch fungus</name>
    <name type="synonym">Parastagonospora nodorum</name>
    <dbReference type="NCBI Taxonomy" id="321614"/>
    <lineage>
        <taxon>Eukaryota</taxon>
        <taxon>Fungi</taxon>
        <taxon>Dikarya</taxon>
        <taxon>Ascomycota</taxon>
        <taxon>Pezizomycotina</taxon>
        <taxon>Dothideomycetes</taxon>
        <taxon>Pleosporomycetidae</taxon>
        <taxon>Pleosporales</taxon>
        <taxon>Pleosporineae</taxon>
        <taxon>Phaeosphaeriaceae</taxon>
        <taxon>Parastagonospora</taxon>
    </lineage>
</organism>